<keyword evidence="4" id="KW-1185">Reference proteome</keyword>
<reference evidence="3 4" key="1">
    <citation type="submission" date="2020-05" db="EMBL/GenBank/DDBJ databases">
        <title>Genome sequence of Kribbella sandramycini ATCC 39419.</title>
        <authorList>
            <person name="Maclea K.S."/>
            <person name="Fair J.L."/>
        </authorList>
    </citation>
    <scope>NUCLEOTIDE SEQUENCE [LARGE SCALE GENOMIC DNA]</scope>
    <source>
        <strain evidence="3 4">ATCC 39419</strain>
    </source>
</reference>
<protein>
    <submittedName>
        <fullName evidence="2">Limonene-1,2-epoxide hydrolase</fullName>
    </submittedName>
    <submittedName>
        <fullName evidence="3">SnoaL-like domain-containing protein</fullName>
    </submittedName>
</protein>
<dbReference type="Proteomes" id="UP000534306">
    <property type="component" value="Unassembled WGS sequence"/>
</dbReference>
<feature type="domain" description="SnoaL-like" evidence="1">
    <location>
        <begin position="15"/>
        <end position="124"/>
    </location>
</feature>
<comment type="caution">
    <text evidence="3">The sequence shown here is derived from an EMBL/GenBank/DDBJ whole genome shotgun (WGS) entry which is preliminary data.</text>
</comment>
<name>A0A7Y4L1R7_9ACTN</name>
<dbReference type="GO" id="GO:0016787">
    <property type="term" value="F:hydrolase activity"/>
    <property type="evidence" value="ECO:0007669"/>
    <property type="project" value="UniProtKB-KW"/>
</dbReference>
<dbReference type="RefSeq" id="WP_171675213.1">
    <property type="nucleotide sequence ID" value="NZ_BAAAGT010000004.1"/>
</dbReference>
<dbReference type="EMBL" id="JABJRC010000005">
    <property type="protein sequence ID" value="NOL42713.1"/>
    <property type="molecule type" value="Genomic_DNA"/>
</dbReference>
<dbReference type="InterPro" id="IPR037401">
    <property type="entry name" value="SnoaL-like"/>
</dbReference>
<evidence type="ECO:0000313" key="4">
    <source>
        <dbReference type="Proteomes" id="UP000534306"/>
    </source>
</evidence>
<keyword evidence="2" id="KW-0378">Hydrolase</keyword>
<evidence type="ECO:0000259" key="1">
    <source>
        <dbReference type="Pfam" id="PF12680"/>
    </source>
</evidence>
<dbReference type="SUPFAM" id="SSF54427">
    <property type="entry name" value="NTF2-like"/>
    <property type="match status" value="1"/>
</dbReference>
<accession>A0A7Y4L1R7</accession>
<organism evidence="3 4">
    <name type="scientific">Kribbella sandramycini</name>
    <dbReference type="NCBI Taxonomy" id="60450"/>
    <lineage>
        <taxon>Bacteria</taxon>
        <taxon>Bacillati</taxon>
        <taxon>Actinomycetota</taxon>
        <taxon>Actinomycetes</taxon>
        <taxon>Propionibacteriales</taxon>
        <taxon>Kribbellaceae</taxon>
        <taxon>Kribbella</taxon>
    </lineage>
</organism>
<sequence>MGAGQEPHAVAVEVVTRFIEQVVNGGRVELIDELWHQDLVWSGGSLGEQHGIEAFRKMLGSGGGWVGLRLTVLGVYGRADTVVVQFTNSGRRAGRLLRVLPFTSRAATWNGVGVYVVRDGKIAQGWFVEDVVAMLRGLGLRGALDLMTRR</sequence>
<evidence type="ECO:0000313" key="3">
    <source>
        <dbReference type="EMBL" id="NOL42713.1"/>
    </source>
</evidence>
<evidence type="ECO:0000313" key="5">
    <source>
        <dbReference type="Proteomes" id="UP000553957"/>
    </source>
</evidence>
<dbReference type="AlphaFoldDB" id="A0A7Y4L1R7"/>
<evidence type="ECO:0000313" key="2">
    <source>
        <dbReference type="EMBL" id="MBB6566632.1"/>
    </source>
</evidence>
<proteinExistence type="predicted"/>
<dbReference type="Gene3D" id="3.10.450.50">
    <property type="match status" value="1"/>
</dbReference>
<dbReference type="Pfam" id="PF12680">
    <property type="entry name" value="SnoaL_2"/>
    <property type="match status" value="1"/>
</dbReference>
<dbReference type="Proteomes" id="UP000553957">
    <property type="component" value="Unassembled WGS sequence"/>
</dbReference>
<reference evidence="2 5" key="2">
    <citation type="submission" date="2020-08" db="EMBL/GenBank/DDBJ databases">
        <title>Sequencing the genomes of 1000 actinobacteria strains.</title>
        <authorList>
            <person name="Klenk H.-P."/>
        </authorList>
    </citation>
    <scope>NUCLEOTIDE SEQUENCE [LARGE SCALE GENOMIC DNA]</scope>
    <source>
        <strain evidence="2 5">DSM 15626</strain>
    </source>
</reference>
<dbReference type="EMBL" id="JACHKF010000001">
    <property type="protein sequence ID" value="MBB6566632.1"/>
    <property type="molecule type" value="Genomic_DNA"/>
</dbReference>
<dbReference type="InterPro" id="IPR032710">
    <property type="entry name" value="NTF2-like_dom_sf"/>
</dbReference>
<gene>
    <name evidence="2" type="ORF">HNR71_002269</name>
    <name evidence="3" type="ORF">HPO96_20930</name>
</gene>